<name>A0A2S4N646_9FLAO</name>
<dbReference type="EMBL" id="PQNY01000013">
    <property type="protein sequence ID" value="POS01199.1"/>
    <property type="molecule type" value="Genomic_DNA"/>
</dbReference>
<proteinExistence type="predicted"/>
<evidence type="ECO:0008006" key="3">
    <source>
        <dbReference type="Google" id="ProtNLM"/>
    </source>
</evidence>
<protein>
    <recommendedName>
        <fullName evidence="3">Transposase</fullName>
    </recommendedName>
</protein>
<gene>
    <name evidence="1" type="ORF">Q361_11381</name>
</gene>
<keyword evidence="2" id="KW-1185">Reference proteome</keyword>
<feature type="non-terminal residue" evidence="1">
    <location>
        <position position="44"/>
    </location>
</feature>
<evidence type="ECO:0000313" key="2">
    <source>
        <dbReference type="Proteomes" id="UP000237056"/>
    </source>
</evidence>
<accession>A0A2S4N646</accession>
<reference evidence="1 2" key="1">
    <citation type="submission" date="2018-01" db="EMBL/GenBank/DDBJ databases">
        <title>Genomic Encyclopedia of Type Strains, Phase I: the one thousand microbial genomes (KMG-I) project.</title>
        <authorList>
            <person name="Goeker M."/>
        </authorList>
    </citation>
    <scope>NUCLEOTIDE SEQUENCE [LARGE SCALE GENOMIC DNA]</scope>
    <source>
        <strain evidence="1 2">DSM 17960</strain>
    </source>
</reference>
<sequence length="44" mass="5239">MENQEASRYVKRTQKDYTMSFKLQVVQEIEQGSVSTYEVCRKYG</sequence>
<organism evidence="1 2">
    <name type="scientific">Flavobacterium croceum DSM 17960</name>
    <dbReference type="NCBI Taxonomy" id="1121886"/>
    <lineage>
        <taxon>Bacteria</taxon>
        <taxon>Pseudomonadati</taxon>
        <taxon>Bacteroidota</taxon>
        <taxon>Flavobacteriia</taxon>
        <taxon>Flavobacteriales</taxon>
        <taxon>Flavobacteriaceae</taxon>
        <taxon>Flavobacterium</taxon>
    </lineage>
</organism>
<comment type="caution">
    <text evidence="1">The sequence shown here is derived from an EMBL/GenBank/DDBJ whole genome shotgun (WGS) entry which is preliminary data.</text>
</comment>
<dbReference type="Gene3D" id="1.10.10.10">
    <property type="entry name" value="Winged helix-like DNA-binding domain superfamily/Winged helix DNA-binding domain"/>
    <property type="match status" value="1"/>
</dbReference>
<evidence type="ECO:0000313" key="1">
    <source>
        <dbReference type="EMBL" id="POS01199.1"/>
    </source>
</evidence>
<dbReference type="SUPFAM" id="SSF48295">
    <property type="entry name" value="TrpR-like"/>
    <property type="match status" value="1"/>
</dbReference>
<dbReference type="AlphaFoldDB" id="A0A2S4N646"/>
<dbReference type="InterPro" id="IPR010921">
    <property type="entry name" value="Trp_repressor/repl_initiator"/>
</dbReference>
<dbReference type="Proteomes" id="UP000237056">
    <property type="component" value="Unassembled WGS sequence"/>
</dbReference>
<dbReference type="GO" id="GO:0043565">
    <property type="term" value="F:sequence-specific DNA binding"/>
    <property type="evidence" value="ECO:0007669"/>
    <property type="project" value="InterPro"/>
</dbReference>
<dbReference type="InterPro" id="IPR036388">
    <property type="entry name" value="WH-like_DNA-bd_sf"/>
</dbReference>